<evidence type="ECO:0000313" key="5">
    <source>
        <dbReference type="EMBL" id="KJA15850.1"/>
    </source>
</evidence>
<feature type="region of interest" description="Disordered" evidence="3">
    <location>
        <begin position="347"/>
        <end position="369"/>
    </location>
</feature>
<dbReference type="Proteomes" id="UP000054270">
    <property type="component" value="Unassembled WGS sequence"/>
</dbReference>
<gene>
    <name evidence="5" type="ORF">HYPSUDRAFT_48011</name>
</gene>
<feature type="region of interest" description="Disordered" evidence="3">
    <location>
        <begin position="43"/>
        <end position="71"/>
    </location>
</feature>
<dbReference type="Gene3D" id="1.20.920.10">
    <property type="entry name" value="Bromodomain-like"/>
    <property type="match status" value="1"/>
</dbReference>
<dbReference type="AlphaFoldDB" id="A0A0D2P601"/>
<name>A0A0D2P601_HYPSF</name>
<dbReference type="PANTHER" id="PTHR22881:SF27">
    <property type="entry name" value="BROMODOMAIN CONTAINING 7_9"/>
    <property type="match status" value="1"/>
</dbReference>
<evidence type="ECO:0000259" key="4">
    <source>
        <dbReference type="PROSITE" id="PS50014"/>
    </source>
</evidence>
<feature type="compositionally biased region" description="Basic residues" evidence="3">
    <location>
        <begin position="238"/>
        <end position="248"/>
    </location>
</feature>
<feature type="compositionally biased region" description="Low complexity" evidence="3">
    <location>
        <begin position="228"/>
        <end position="237"/>
    </location>
</feature>
<dbReference type="GO" id="GO:0006325">
    <property type="term" value="P:chromatin organization"/>
    <property type="evidence" value="ECO:0007669"/>
    <property type="project" value="UniProtKB-ARBA"/>
</dbReference>
<dbReference type="SUPFAM" id="SSF47370">
    <property type="entry name" value="Bromodomain"/>
    <property type="match status" value="1"/>
</dbReference>
<feature type="domain" description="Bromo" evidence="4">
    <location>
        <begin position="88"/>
        <end position="158"/>
    </location>
</feature>
<feature type="compositionally biased region" description="Basic and acidic residues" evidence="3">
    <location>
        <begin position="548"/>
        <end position="562"/>
    </location>
</feature>
<feature type="compositionally biased region" description="Low complexity" evidence="3">
    <location>
        <begin position="1"/>
        <end position="18"/>
    </location>
</feature>
<evidence type="ECO:0000256" key="3">
    <source>
        <dbReference type="SAM" id="MobiDB-lite"/>
    </source>
</evidence>
<dbReference type="GO" id="GO:0006357">
    <property type="term" value="P:regulation of transcription by RNA polymerase II"/>
    <property type="evidence" value="ECO:0007669"/>
    <property type="project" value="TreeGrafter"/>
</dbReference>
<feature type="region of interest" description="Disordered" evidence="3">
    <location>
        <begin position="548"/>
        <end position="578"/>
    </location>
</feature>
<dbReference type="PROSITE" id="PS50014">
    <property type="entry name" value="BROMODOMAIN_2"/>
    <property type="match status" value="1"/>
</dbReference>
<dbReference type="Pfam" id="PF00439">
    <property type="entry name" value="Bromodomain"/>
    <property type="match status" value="1"/>
</dbReference>
<dbReference type="OrthoDB" id="21449at2759"/>
<proteinExistence type="predicted"/>
<dbReference type="PANTHER" id="PTHR22881">
    <property type="entry name" value="BROMODOMAIN CONTAINING PROTEIN"/>
    <property type="match status" value="1"/>
</dbReference>
<keyword evidence="1 2" id="KW-0103">Bromodomain</keyword>
<keyword evidence="6" id="KW-1185">Reference proteome</keyword>
<dbReference type="CDD" id="cd04369">
    <property type="entry name" value="Bromodomain"/>
    <property type="match status" value="1"/>
</dbReference>
<reference evidence="6" key="1">
    <citation type="submission" date="2014-04" db="EMBL/GenBank/DDBJ databases">
        <title>Evolutionary Origins and Diversification of the Mycorrhizal Mutualists.</title>
        <authorList>
            <consortium name="DOE Joint Genome Institute"/>
            <consortium name="Mycorrhizal Genomics Consortium"/>
            <person name="Kohler A."/>
            <person name="Kuo A."/>
            <person name="Nagy L.G."/>
            <person name="Floudas D."/>
            <person name="Copeland A."/>
            <person name="Barry K.W."/>
            <person name="Cichocki N."/>
            <person name="Veneault-Fourrey C."/>
            <person name="LaButti K."/>
            <person name="Lindquist E.A."/>
            <person name="Lipzen A."/>
            <person name="Lundell T."/>
            <person name="Morin E."/>
            <person name="Murat C."/>
            <person name="Riley R."/>
            <person name="Ohm R."/>
            <person name="Sun H."/>
            <person name="Tunlid A."/>
            <person name="Henrissat B."/>
            <person name="Grigoriev I.V."/>
            <person name="Hibbett D.S."/>
            <person name="Martin F."/>
        </authorList>
    </citation>
    <scope>NUCLEOTIDE SEQUENCE [LARGE SCALE GENOMIC DNA]</scope>
    <source>
        <strain evidence="6">FD-334 SS-4</strain>
    </source>
</reference>
<feature type="region of interest" description="Disordered" evidence="3">
    <location>
        <begin position="414"/>
        <end position="437"/>
    </location>
</feature>
<evidence type="ECO:0000256" key="1">
    <source>
        <dbReference type="ARBA" id="ARBA00023117"/>
    </source>
</evidence>
<dbReference type="PRINTS" id="PR00503">
    <property type="entry name" value="BROMODOMAIN"/>
</dbReference>
<dbReference type="STRING" id="945553.A0A0D2P601"/>
<dbReference type="InterPro" id="IPR036427">
    <property type="entry name" value="Bromodomain-like_sf"/>
</dbReference>
<dbReference type="GO" id="GO:0005634">
    <property type="term" value="C:nucleus"/>
    <property type="evidence" value="ECO:0007669"/>
    <property type="project" value="TreeGrafter"/>
</dbReference>
<feature type="region of interest" description="Disordered" evidence="3">
    <location>
        <begin position="609"/>
        <end position="637"/>
    </location>
</feature>
<sequence length="874" mass="94342">MDENASSFSPSYSQSQSPKIYINRPAGSGLTLVIPSLKSLKASRDSSTRSSSQGPIFQDVDNQERRQPRPIKLKPLKEVLTKLISQIKKKDDYAFFLHPVDVANVPGYSDIVSRPMDLGTMTNKVTKGKYRSLEDFASDLKLVTTNAKLFNPPGSIYHTEADRLEVWALDHISRAAATVIQYETDWNIEIENDDDGAPLNVDEDEDDARATPMDVDPAGASARERSVSSQPQPGPSRRGPRGPYKKHAPPTGLSETLEPEGGLPGSKDGLGAFPPGSDWARTMVALKRKGKKYRTKKERLRFERDGPPLLADGSLDYTEMEDPFSVLSAFVPDPPSRPHLVPLYPPLYNPPADPSSSQNQTPYPTAPISTFPAATALPLEHAAPALPFLDTLTPPAVDGPAKRRRHWTITRNTTWRNKGKERDDDSSALAPELPPWRMPRPAGAMDFGSFALLGGALAEEMRARGMAATGRERETWDHEVTAALLRERLRCAARMPPVQTVEAEDAYWTKRRAAEAEDYVRDIVYGGAEGLAYVRSLAEFVDGNCYHKEDEPMEQDDAKQESLVEAPTQESPAEERTSGLGMPLAEWVITNIIDPLTDGQHSLLRDAATALSAQSPPSAAQPTSPFAPGADPRKGTVASQVDASLHLFPAVAAALQALRAVRAQKIDMGALIHAPTELFLSEEEWIGKALKEKRKAAVLAKLQAEIAGSITVASTGSATAPAAGDGVADNAPTPLPIPAGLDPVALKERLSGRLSAYEQEGPAELNEVLEHVAGLIAELDRRVRERTVSAPPTTNGHAAVTGSQASVDVTMKAEDTAAAPAAGAPVPEDAALRSLRLNLLALAKRAPLDTIARLPKDLVPEHIRHFVPTLGSTG</sequence>
<accession>A0A0D2P601</accession>
<feature type="compositionally biased region" description="Low complexity" evidence="3">
    <location>
        <begin position="609"/>
        <end position="628"/>
    </location>
</feature>
<feature type="compositionally biased region" description="Acidic residues" evidence="3">
    <location>
        <begin position="191"/>
        <end position="207"/>
    </location>
</feature>
<dbReference type="InterPro" id="IPR001487">
    <property type="entry name" value="Bromodomain"/>
</dbReference>
<dbReference type="SMART" id="SM00297">
    <property type="entry name" value="BROMO"/>
    <property type="match status" value="1"/>
</dbReference>
<evidence type="ECO:0000256" key="2">
    <source>
        <dbReference type="PROSITE-ProRule" id="PRU00035"/>
    </source>
</evidence>
<organism evidence="5 6">
    <name type="scientific">Hypholoma sublateritium (strain FD-334 SS-4)</name>
    <dbReference type="NCBI Taxonomy" id="945553"/>
    <lineage>
        <taxon>Eukaryota</taxon>
        <taxon>Fungi</taxon>
        <taxon>Dikarya</taxon>
        <taxon>Basidiomycota</taxon>
        <taxon>Agaricomycotina</taxon>
        <taxon>Agaricomycetes</taxon>
        <taxon>Agaricomycetidae</taxon>
        <taxon>Agaricales</taxon>
        <taxon>Agaricineae</taxon>
        <taxon>Strophariaceae</taxon>
        <taxon>Hypholoma</taxon>
    </lineage>
</organism>
<evidence type="ECO:0000313" key="6">
    <source>
        <dbReference type="Proteomes" id="UP000054270"/>
    </source>
</evidence>
<dbReference type="InterPro" id="IPR051831">
    <property type="entry name" value="Bromodomain_contain_prot"/>
</dbReference>
<feature type="region of interest" description="Disordered" evidence="3">
    <location>
        <begin position="191"/>
        <end position="276"/>
    </location>
</feature>
<dbReference type="OMA" id="IEYETDW"/>
<feature type="region of interest" description="Disordered" evidence="3">
    <location>
        <begin position="1"/>
        <end position="20"/>
    </location>
</feature>
<dbReference type="EMBL" id="KN817633">
    <property type="protein sequence ID" value="KJA15850.1"/>
    <property type="molecule type" value="Genomic_DNA"/>
</dbReference>
<protein>
    <recommendedName>
        <fullName evidence="4">Bromo domain-containing protein</fullName>
    </recommendedName>
</protein>